<evidence type="ECO:0000313" key="8">
    <source>
        <dbReference type="EMBL" id="KAF1955706.1"/>
    </source>
</evidence>
<keyword evidence="9" id="KW-1185">Reference proteome</keyword>
<evidence type="ECO:0000256" key="4">
    <source>
        <dbReference type="ARBA" id="ARBA00022833"/>
    </source>
</evidence>
<dbReference type="PANTHER" id="PTHR24409">
    <property type="entry name" value="ZINC FINGER PROTEIN 142"/>
    <property type="match status" value="1"/>
</dbReference>
<sequence length="392" mass="43591">MSSRGHPTPPFNSPYQQHAMKTSSLLHSPAYPSPARSDSEPSRYAPDGLGLYNLSPQFPHTLPQPSSALFPPSPHPTESWPNISNGASPLMSEPIVDPWTSGAYDHPVSGSPIPWPQYQDSHRSSLSSQRGMSVFSGDGSETGFPRVKLENGSGWTTDDDAPPPGTVAPGRLLNSSLFPSYDQPYGSPMMPKYETTPGPSYEEHLHLPAPTHLESSHTGVSVGVTPRVRRRRTKTAPEDAKFTCEVCGRGFIRSYNKKSHMDRHKPNRVKLYKCDHGDCTMKFDRKTDLDRHNKSVHLQIRDYCCAKCGDTFSRKDTLRRHEEDGCQKKNQLSPSQLPRARYMRTTSDAVYQSPRPGAYAPPGFHPAEPTQGAFDNRSPPLYRHNFGASPHF</sequence>
<reference evidence="8" key="1">
    <citation type="journal article" date="2020" name="Stud. Mycol.">
        <title>101 Dothideomycetes genomes: a test case for predicting lifestyles and emergence of pathogens.</title>
        <authorList>
            <person name="Haridas S."/>
            <person name="Albert R."/>
            <person name="Binder M."/>
            <person name="Bloem J."/>
            <person name="Labutti K."/>
            <person name="Salamov A."/>
            <person name="Andreopoulos B."/>
            <person name="Baker S."/>
            <person name="Barry K."/>
            <person name="Bills G."/>
            <person name="Bluhm B."/>
            <person name="Cannon C."/>
            <person name="Castanera R."/>
            <person name="Culley D."/>
            <person name="Daum C."/>
            <person name="Ezra D."/>
            <person name="Gonzalez J."/>
            <person name="Henrissat B."/>
            <person name="Kuo A."/>
            <person name="Liang C."/>
            <person name="Lipzen A."/>
            <person name="Lutzoni F."/>
            <person name="Magnuson J."/>
            <person name="Mondo S."/>
            <person name="Nolan M."/>
            <person name="Ohm R."/>
            <person name="Pangilinan J."/>
            <person name="Park H.-J."/>
            <person name="Ramirez L."/>
            <person name="Alfaro M."/>
            <person name="Sun H."/>
            <person name="Tritt A."/>
            <person name="Yoshinaga Y."/>
            <person name="Zwiers L.-H."/>
            <person name="Turgeon B."/>
            <person name="Goodwin S."/>
            <person name="Spatafora J."/>
            <person name="Crous P."/>
            <person name="Grigoriev I."/>
        </authorList>
    </citation>
    <scope>NUCLEOTIDE SEQUENCE</scope>
    <source>
        <strain evidence="8">CBS 675.92</strain>
    </source>
</reference>
<name>A0A6A5TYD7_9PLEO</name>
<evidence type="ECO:0000313" key="9">
    <source>
        <dbReference type="Proteomes" id="UP000800035"/>
    </source>
</evidence>
<dbReference type="SUPFAM" id="SSF57667">
    <property type="entry name" value="beta-beta-alpha zinc fingers"/>
    <property type="match status" value="2"/>
</dbReference>
<evidence type="ECO:0000259" key="7">
    <source>
        <dbReference type="PROSITE" id="PS50157"/>
    </source>
</evidence>
<gene>
    <name evidence="8" type="ORF">CC80DRAFT_505039</name>
</gene>
<feature type="region of interest" description="Disordered" evidence="6">
    <location>
        <begin position="1"/>
        <end position="80"/>
    </location>
</feature>
<dbReference type="Gene3D" id="3.30.160.60">
    <property type="entry name" value="Classic Zinc Finger"/>
    <property type="match status" value="2"/>
</dbReference>
<evidence type="ECO:0000256" key="3">
    <source>
        <dbReference type="ARBA" id="ARBA00022771"/>
    </source>
</evidence>
<dbReference type="Pfam" id="PF00096">
    <property type="entry name" value="zf-C2H2"/>
    <property type="match status" value="1"/>
</dbReference>
<dbReference type="InterPro" id="IPR036236">
    <property type="entry name" value="Znf_C2H2_sf"/>
</dbReference>
<feature type="region of interest" description="Disordered" evidence="6">
    <location>
        <begin position="351"/>
        <end position="392"/>
    </location>
</feature>
<feature type="domain" description="C2H2-type" evidence="7">
    <location>
        <begin position="303"/>
        <end position="330"/>
    </location>
</feature>
<dbReference type="SMART" id="SM00355">
    <property type="entry name" value="ZnF_C2H2"/>
    <property type="match status" value="3"/>
</dbReference>
<evidence type="ECO:0000256" key="1">
    <source>
        <dbReference type="ARBA" id="ARBA00022723"/>
    </source>
</evidence>
<keyword evidence="4" id="KW-0862">Zinc</keyword>
<organism evidence="8 9">
    <name type="scientific">Byssothecium circinans</name>
    <dbReference type="NCBI Taxonomy" id="147558"/>
    <lineage>
        <taxon>Eukaryota</taxon>
        <taxon>Fungi</taxon>
        <taxon>Dikarya</taxon>
        <taxon>Ascomycota</taxon>
        <taxon>Pezizomycotina</taxon>
        <taxon>Dothideomycetes</taxon>
        <taxon>Pleosporomycetidae</taxon>
        <taxon>Pleosporales</taxon>
        <taxon>Massarineae</taxon>
        <taxon>Massarinaceae</taxon>
        <taxon>Byssothecium</taxon>
    </lineage>
</organism>
<evidence type="ECO:0000256" key="2">
    <source>
        <dbReference type="ARBA" id="ARBA00022737"/>
    </source>
</evidence>
<keyword evidence="2" id="KW-0677">Repeat</keyword>
<evidence type="ECO:0000256" key="6">
    <source>
        <dbReference type="SAM" id="MobiDB-lite"/>
    </source>
</evidence>
<feature type="compositionally biased region" description="Polar residues" evidence="6">
    <location>
        <begin position="54"/>
        <end position="67"/>
    </location>
</feature>
<dbReference type="Proteomes" id="UP000800035">
    <property type="component" value="Unassembled WGS sequence"/>
</dbReference>
<feature type="domain" description="C2H2-type" evidence="7">
    <location>
        <begin position="272"/>
        <end position="302"/>
    </location>
</feature>
<keyword evidence="1" id="KW-0479">Metal-binding</keyword>
<dbReference type="InterPro" id="IPR013087">
    <property type="entry name" value="Znf_C2H2_type"/>
</dbReference>
<feature type="compositionally biased region" description="Polar residues" evidence="6">
    <location>
        <begin position="13"/>
        <end position="26"/>
    </location>
</feature>
<feature type="region of interest" description="Disordered" evidence="6">
    <location>
        <begin position="211"/>
        <end position="235"/>
    </location>
</feature>
<proteinExistence type="predicted"/>
<feature type="domain" description="C2H2-type" evidence="7">
    <location>
        <begin position="242"/>
        <end position="269"/>
    </location>
</feature>
<accession>A0A6A5TYD7</accession>
<dbReference type="GO" id="GO:0008270">
    <property type="term" value="F:zinc ion binding"/>
    <property type="evidence" value="ECO:0007669"/>
    <property type="project" value="UniProtKB-KW"/>
</dbReference>
<dbReference type="EMBL" id="ML976993">
    <property type="protein sequence ID" value="KAF1955706.1"/>
    <property type="molecule type" value="Genomic_DNA"/>
</dbReference>
<evidence type="ECO:0000256" key="5">
    <source>
        <dbReference type="PROSITE-ProRule" id="PRU00042"/>
    </source>
</evidence>
<dbReference type="AlphaFoldDB" id="A0A6A5TYD7"/>
<dbReference type="PROSITE" id="PS50157">
    <property type="entry name" value="ZINC_FINGER_C2H2_2"/>
    <property type="match status" value="3"/>
</dbReference>
<dbReference type="PROSITE" id="PS00028">
    <property type="entry name" value="ZINC_FINGER_C2H2_1"/>
    <property type="match status" value="2"/>
</dbReference>
<keyword evidence="3 5" id="KW-0863">Zinc-finger</keyword>
<dbReference type="OrthoDB" id="6910977at2759"/>
<protein>
    <recommendedName>
        <fullName evidence="7">C2H2-type domain-containing protein</fullName>
    </recommendedName>
</protein>